<protein>
    <submittedName>
        <fullName evidence="2">Portal protein</fullName>
    </submittedName>
</protein>
<sequence length="679" mass="76117">MAEDEKPRDQDALLAEAREMFGRCEEYESDNRQAFKDDMLFVRAREQWPEAIRKQRESEDRPCLTIDRLGPVVRQVVNDARQNKPAIKVHPVDDFGDKETAQVINGLIRNIEYTSNADTAYDTAVECAASGNIGYIRVGLDYAYDDSFDLDIKIDRVANPLSIYGDPNSTAADSSDWNVAFVVDRVPKDQFKARYPKASITDWDSDAWQDAGEWLNSDGVLVAEWWVREEVEKTIVKTTDGRTFDEAKLSEDEDLALALEAGLIQIATDALGQPLRRVTKAHRVIQRIMTGAEILSERIWPGKYIPIIPVYGDEFWIEGKRYLRSLINGAKDAQMMLNFWRTSGTELVALAPRVPFIGRKGAFDHDQERWETANTQSHAYLEYEGDLPPQRQPLDSGIAAGSMQEALNASDDIKAITGIYDASLGARSNETSGRAIIARQREGDISTFHFIDNLARAIRHTGRVIIDLIPHVYTGPRVVRVIGEDGSQTPQAINQQAERIDPATGEPERDEMGQVVMALHDLTAGKYDLVVTTGPSYSTMRAEQADQMMQLIQSYPDAAPLIGDILVKSLDWQGSDEIAERIKKMLPPQVSGEQSVPPEVQQAIQQGMERIQQLEQENEKLKADKSADMAKIQSDEQIELEKIASNERIEAAKIASQESIARQRVLREATMRNTPQTAV</sequence>
<dbReference type="EMBL" id="JBHRYD010000014">
    <property type="protein sequence ID" value="MFC3706052.1"/>
    <property type="molecule type" value="Genomic_DNA"/>
</dbReference>
<dbReference type="Proteomes" id="UP001595613">
    <property type="component" value="Unassembled WGS sequence"/>
</dbReference>
<gene>
    <name evidence="2" type="ORF">ACFOOL_14965</name>
</gene>
<comment type="caution">
    <text evidence="2">The sequence shown here is derived from an EMBL/GenBank/DDBJ whole genome shotgun (WGS) entry which is preliminary data.</text>
</comment>
<proteinExistence type="predicted"/>
<dbReference type="RefSeq" id="WP_380098091.1">
    <property type="nucleotide sequence ID" value="NZ_JBHRYD010000014.1"/>
</dbReference>
<accession>A0ABV7X3Y6</accession>
<name>A0ABV7X3Y6_9HYPH</name>
<reference evidence="3" key="1">
    <citation type="journal article" date="2019" name="Int. J. Syst. Evol. Microbiol.">
        <title>The Global Catalogue of Microorganisms (GCM) 10K type strain sequencing project: providing services to taxonomists for standard genome sequencing and annotation.</title>
        <authorList>
            <consortium name="The Broad Institute Genomics Platform"/>
            <consortium name="The Broad Institute Genome Sequencing Center for Infectious Disease"/>
            <person name="Wu L."/>
            <person name="Ma J."/>
        </authorList>
    </citation>
    <scope>NUCLEOTIDE SEQUENCE [LARGE SCALE GENOMIC DNA]</scope>
    <source>
        <strain evidence="3">KCTC 42281</strain>
    </source>
</reference>
<dbReference type="Pfam" id="PF16510">
    <property type="entry name" value="P22_portal"/>
    <property type="match status" value="1"/>
</dbReference>
<evidence type="ECO:0000313" key="2">
    <source>
        <dbReference type="EMBL" id="MFC3706052.1"/>
    </source>
</evidence>
<feature type="coiled-coil region" evidence="1">
    <location>
        <begin position="604"/>
        <end position="631"/>
    </location>
</feature>
<dbReference type="InterPro" id="IPR032427">
    <property type="entry name" value="P22_portal"/>
</dbReference>
<keyword evidence="1" id="KW-0175">Coiled coil</keyword>
<evidence type="ECO:0000313" key="3">
    <source>
        <dbReference type="Proteomes" id="UP001595613"/>
    </source>
</evidence>
<organism evidence="2 3">
    <name type="scientific">Devosia honganensis</name>
    <dbReference type="NCBI Taxonomy" id="1610527"/>
    <lineage>
        <taxon>Bacteria</taxon>
        <taxon>Pseudomonadati</taxon>
        <taxon>Pseudomonadota</taxon>
        <taxon>Alphaproteobacteria</taxon>
        <taxon>Hyphomicrobiales</taxon>
        <taxon>Devosiaceae</taxon>
        <taxon>Devosia</taxon>
    </lineage>
</organism>
<keyword evidence="3" id="KW-1185">Reference proteome</keyword>
<evidence type="ECO:0000256" key="1">
    <source>
        <dbReference type="SAM" id="Coils"/>
    </source>
</evidence>